<dbReference type="Proteomes" id="UP000245207">
    <property type="component" value="Unassembled WGS sequence"/>
</dbReference>
<evidence type="ECO:0000256" key="1">
    <source>
        <dbReference type="SAM" id="MobiDB-lite"/>
    </source>
</evidence>
<evidence type="ECO:0000313" key="3">
    <source>
        <dbReference type="Proteomes" id="UP000245207"/>
    </source>
</evidence>
<organism evidence="2 3">
    <name type="scientific">Artemisia annua</name>
    <name type="common">Sweet wormwood</name>
    <dbReference type="NCBI Taxonomy" id="35608"/>
    <lineage>
        <taxon>Eukaryota</taxon>
        <taxon>Viridiplantae</taxon>
        <taxon>Streptophyta</taxon>
        <taxon>Embryophyta</taxon>
        <taxon>Tracheophyta</taxon>
        <taxon>Spermatophyta</taxon>
        <taxon>Magnoliopsida</taxon>
        <taxon>eudicotyledons</taxon>
        <taxon>Gunneridae</taxon>
        <taxon>Pentapetalae</taxon>
        <taxon>asterids</taxon>
        <taxon>campanulids</taxon>
        <taxon>Asterales</taxon>
        <taxon>Asteraceae</taxon>
        <taxon>Asteroideae</taxon>
        <taxon>Anthemideae</taxon>
        <taxon>Artemisiinae</taxon>
        <taxon>Artemisia</taxon>
    </lineage>
</organism>
<reference evidence="2 3" key="1">
    <citation type="journal article" date="2018" name="Mol. Plant">
        <title>The genome of Artemisia annua provides insight into the evolution of Asteraceae family and artemisinin biosynthesis.</title>
        <authorList>
            <person name="Shen Q."/>
            <person name="Zhang L."/>
            <person name="Liao Z."/>
            <person name="Wang S."/>
            <person name="Yan T."/>
            <person name="Shi P."/>
            <person name="Liu M."/>
            <person name="Fu X."/>
            <person name="Pan Q."/>
            <person name="Wang Y."/>
            <person name="Lv Z."/>
            <person name="Lu X."/>
            <person name="Zhang F."/>
            <person name="Jiang W."/>
            <person name="Ma Y."/>
            <person name="Chen M."/>
            <person name="Hao X."/>
            <person name="Li L."/>
            <person name="Tang Y."/>
            <person name="Lv G."/>
            <person name="Zhou Y."/>
            <person name="Sun X."/>
            <person name="Brodelius P.E."/>
            <person name="Rose J.K.C."/>
            <person name="Tang K."/>
        </authorList>
    </citation>
    <scope>NUCLEOTIDE SEQUENCE [LARGE SCALE GENOMIC DNA]</scope>
    <source>
        <strain evidence="3">cv. Huhao1</strain>
        <tissue evidence="2">Leaf</tissue>
    </source>
</reference>
<keyword evidence="2" id="KW-0436">Ligase</keyword>
<evidence type="ECO:0000313" key="2">
    <source>
        <dbReference type="EMBL" id="PWA95496.1"/>
    </source>
</evidence>
<dbReference type="EMBL" id="PKPP01000238">
    <property type="protein sequence ID" value="PWA95496.1"/>
    <property type="molecule type" value="Genomic_DNA"/>
</dbReference>
<accession>A0A2U1QBV8</accession>
<dbReference type="AlphaFoldDB" id="A0A2U1QBV8"/>
<feature type="region of interest" description="Disordered" evidence="1">
    <location>
        <begin position="156"/>
        <end position="176"/>
    </location>
</feature>
<name>A0A2U1QBV8_ARTAN</name>
<proteinExistence type="predicted"/>
<gene>
    <name evidence="2" type="ORF">CTI12_AA008830</name>
</gene>
<dbReference type="GO" id="GO:0016874">
    <property type="term" value="F:ligase activity"/>
    <property type="evidence" value="ECO:0007669"/>
    <property type="project" value="UniProtKB-KW"/>
</dbReference>
<protein>
    <submittedName>
        <fullName evidence="2">Zinc finger, MIZ-type, Zinc finger, RING/FYVE/PHD-type, E3 SUMO protein ligase</fullName>
    </submittedName>
</protein>
<dbReference type="STRING" id="35608.A0A2U1QBV8"/>
<sequence length="176" mass="19634">MTDIRPQGSTKMLVEMNIDQVSAYIQNGDIKDSAVYSKACVELGSAIDSAIGMDEVPSSSHLLKLLSVMKEVYIRKTYSLEPSLMLLMLPIKAACKVGWFPDGDIKNDLLLMAKEIPLTQSQQLVSEENCDENVQKEVLQDEEPLTFRTSENIKQINFNKPPAPGTDLREDEAIEL</sequence>
<keyword evidence="3" id="KW-1185">Reference proteome</keyword>
<comment type="caution">
    <text evidence="2">The sequence shown here is derived from an EMBL/GenBank/DDBJ whole genome shotgun (WGS) entry which is preliminary data.</text>
</comment>